<name>A0A8K0HLE5_9ROSA</name>
<evidence type="ECO:0000256" key="2">
    <source>
        <dbReference type="SAM" id="MobiDB-lite"/>
    </source>
</evidence>
<comment type="similarity">
    <text evidence="1">Belongs to the EXO5 family.</text>
</comment>
<dbReference type="AlphaFoldDB" id="A0A8K0HLE5"/>
<dbReference type="GO" id="GO:0005634">
    <property type="term" value="C:nucleus"/>
    <property type="evidence" value="ECO:0007669"/>
    <property type="project" value="TreeGrafter"/>
</dbReference>
<evidence type="ECO:0008006" key="5">
    <source>
        <dbReference type="Google" id="ProtNLM"/>
    </source>
</evidence>
<gene>
    <name evidence="3" type="ORF">FNV43_RR05489</name>
</gene>
<accession>A0A8K0HLE5</accession>
<evidence type="ECO:0000256" key="1">
    <source>
        <dbReference type="ARBA" id="ARBA00009797"/>
    </source>
</evidence>
<feature type="region of interest" description="Disordered" evidence="2">
    <location>
        <begin position="1"/>
        <end position="21"/>
    </location>
</feature>
<dbReference type="Proteomes" id="UP000796880">
    <property type="component" value="Unassembled WGS sequence"/>
</dbReference>
<dbReference type="EMBL" id="VOIH02000002">
    <property type="protein sequence ID" value="KAF3455041.1"/>
    <property type="molecule type" value="Genomic_DNA"/>
</dbReference>
<dbReference type="PANTHER" id="PTHR14464">
    <property type="entry name" value="EXONUCLEASE V"/>
    <property type="match status" value="1"/>
</dbReference>
<feature type="compositionally biased region" description="Polar residues" evidence="2">
    <location>
        <begin position="1"/>
        <end position="19"/>
    </location>
</feature>
<evidence type="ECO:0000313" key="3">
    <source>
        <dbReference type="EMBL" id="KAF3455041.1"/>
    </source>
</evidence>
<comment type="caution">
    <text evidence="3">The sequence shown here is derived from an EMBL/GenBank/DDBJ whole genome shotgun (WGS) entry which is preliminary data.</text>
</comment>
<sequence>MTETPSKSVSESRIIANNENSHHSSLPKIPIDIVSEEEMGLLEAALTSAGSSCTSSVIDPAIRSTHFQSNVRSIQSITVLSKRGISRLAGADIEDSGDFRSTQKKIPLPDWFFLFRKKKGLSVTDITHTEWCEKQMEFALLGKRKITRSMGKGSARHAELEEEAQDWVGGGPSTSAVEETFTLKVADVEEEWCEKQMDHILSFMQQAFERLTRELPLVSFVEGVWMVGVIDEVQMPTTETDSMFAIGLSYNSVIRMNFNRHNVCIFIGRLQLMCYKHMWDSLVADKFPTAKFFDFFSLDPYSVLSEDIRISTASSGFPAETLDDVVGHYRKTCGVLPPAHDQLLLRYEFQKDQSMIGEDRFSHNSDWLKKQIHDCLEFWLGEREASYTPKDERWKCNFCQYASICPTNANLDSISSSPTKSNQINTAQS</sequence>
<dbReference type="OrthoDB" id="354769at2759"/>
<dbReference type="GO" id="GO:0036297">
    <property type="term" value="P:interstrand cross-link repair"/>
    <property type="evidence" value="ECO:0007669"/>
    <property type="project" value="TreeGrafter"/>
</dbReference>
<proteinExistence type="inferred from homology"/>
<evidence type="ECO:0000313" key="4">
    <source>
        <dbReference type="Proteomes" id="UP000796880"/>
    </source>
</evidence>
<dbReference type="GO" id="GO:0045145">
    <property type="term" value="F:single-stranded DNA 5'-3' DNA exonuclease activity"/>
    <property type="evidence" value="ECO:0007669"/>
    <property type="project" value="InterPro"/>
</dbReference>
<organism evidence="3 4">
    <name type="scientific">Rhamnella rubrinervis</name>
    <dbReference type="NCBI Taxonomy" id="2594499"/>
    <lineage>
        <taxon>Eukaryota</taxon>
        <taxon>Viridiplantae</taxon>
        <taxon>Streptophyta</taxon>
        <taxon>Embryophyta</taxon>
        <taxon>Tracheophyta</taxon>
        <taxon>Spermatophyta</taxon>
        <taxon>Magnoliopsida</taxon>
        <taxon>eudicotyledons</taxon>
        <taxon>Gunneridae</taxon>
        <taxon>Pentapetalae</taxon>
        <taxon>rosids</taxon>
        <taxon>fabids</taxon>
        <taxon>Rosales</taxon>
        <taxon>Rhamnaceae</taxon>
        <taxon>rhamnoid group</taxon>
        <taxon>Rhamneae</taxon>
        <taxon>Rhamnella</taxon>
    </lineage>
</organism>
<dbReference type="Pfam" id="PF09810">
    <property type="entry name" value="Exo5"/>
    <property type="match status" value="2"/>
</dbReference>
<dbReference type="InterPro" id="IPR019190">
    <property type="entry name" value="EXOV"/>
</dbReference>
<dbReference type="PANTHER" id="PTHR14464:SF4">
    <property type="entry name" value="EXONUCLEASE V"/>
    <property type="match status" value="1"/>
</dbReference>
<protein>
    <recommendedName>
        <fullName evidence="5">Exonuclease V</fullName>
    </recommendedName>
</protein>
<reference evidence="3" key="1">
    <citation type="submission" date="2020-03" db="EMBL/GenBank/DDBJ databases">
        <title>A high-quality chromosome-level genome assembly of a woody plant with both climbing and erect habits, Rhamnella rubrinervis.</title>
        <authorList>
            <person name="Lu Z."/>
            <person name="Yang Y."/>
            <person name="Zhu X."/>
            <person name="Sun Y."/>
        </authorList>
    </citation>
    <scope>NUCLEOTIDE SEQUENCE</scope>
    <source>
        <strain evidence="3">BYM</strain>
        <tissue evidence="3">Leaf</tissue>
    </source>
</reference>
<keyword evidence="4" id="KW-1185">Reference proteome</keyword>